<gene>
    <name evidence="2" type="ORF">JV46_29890</name>
</gene>
<dbReference type="EMBL" id="JRAA01000001">
    <property type="protein sequence ID" value="KHF26690.1"/>
    <property type="molecule type" value="Genomic_DNA"/>
</dbReference>
<sequence>MNTLYKTLMTLVTAAFVLGVVGCSTTKHEPAPAAPEPMMEPKPDRS</sequence>
<protein>
    <recommendedName>
        <fullName evidence="4">Lipoprotein</fullName>
    </recommendedName>
</protein>
<dbReference type="RefSeq" id="WP_155276143.1">
    <property type="nucleotide sequence ID" value="NZ_MPPZ01000013.1"/>
</dbReference>
<accession>A0A0B0HCA3</accession>
<feature type="region of interest" description="Disordered" evidence="1">
    <location>
        <begin position="25"/>
        <end position="46"/>
    </location>
</feature>
<keyword evidence="3" id="KW-1185">Reference proteome</keyword>
<dbReference type="PROSITE" id="PS51257">
    <property type="entry name" value="PROKAR_LIPOPROTEIN"/>
    <property type="match status" value="1"/>
</dbReference>
<organism evidence="2 3">
    <name type="scientific">Solemya velum gill symbiont</name>
    <dbReference type="NCBI Taxonomy" id="2340"/>
    <lineage>
        <taxon>Bacteria</taxon>
        <taxon>Pseudomonadati</taxon>
        <taxon>Pseudomonadota</taxon>
        <taxon>Gammaproteobacteria</taxon>
        <taxon>sulfur-oxidizing symbionts</taxon>
    </lineage>
</organism>
<comment type="caution">
    <text evidence="2">The sequence shown here is derived from an EMBL/GenBank/DDBJ whole genome shotgun (WGS) entry which is preliminary data.</text>
</comment>
<evidence type="ECO:0008006" key="4">
    <source>
        <dbReference type="Google" id="ProtNLM"/>
    </source>
</evidence>
<dbReference type="AlphaFoldDB" id="A0A0B0HCA3"/>
<evidence type="ECO:0000256" key="1">
    <source>
        <dbReference type="SAM" id="MobiDB-lite"/>
    </source>
</evidence>
<evidence type="ECO:0000313" key="2">
    <source>
        <dbReference type="EMBL" id="KHF26690.1"/>
    </source>
</evidence>
<proteinExistence type="predicted"/>
<name>A0A0B0HCA3_SOVGS</name>
<dbReference type="Proteomes" id="UP000030856">
    <property type="component" value="Unassembled WGS sequence"/>
</dbReference>
<reference evidence="2 3" key="1">
    <citation type="journal article" date="2014" name="BMC Genomics">
        <title>The genome of the intracellular bacterium of the coastal bivalve, Solemya velum: a blueprint for thriving in and out of symbiosis.</title>
        <authorList>
            <person name="Dmytrenko O."/>
            <person name="Russell S.L."/>
            <person name="Loo W.T."/>
            <person name="Fontanez K.M."/>
            <person name="Liao L."/>
            <person name="Roeselers G."/>
            <person name="Sharma R."/>
            <person name="Stewart F.J."/>
            <person name="Newton I.L."/>
            <person name="Woyke T."/>
            <person name="Wu D."/>
            <person name="Lang J.M."/>
            <person name="Eisen J.A."/>
            <person name="Cavanaugh C.M."/>
        </authorList>
    </citation>
    <scope>NUCLEOTIDE SEQUENCE [LARGE SCALE GENOMIC DNA]</scope>
    <source>
        <strain evidence="2 3">WH</strain>
    </source>
</reference>
<evidence type="ECO:0000313" key="3">
    <source>
        <dbReference type="Proteomes" id="UP000030856"/>
    </source>
</evidence>